<dbReference type="InterPro" id="IPR050557">
    <property type="entry name" value="RTX_toxin/Mannuronan_C5-epim"/>
</dbReference>
<evidence type="ECO:0000313" key="4">
    <source>
        <dbReference type="EMBL" id="PWJ17527.1"/>
    </source>
</evidence>
<dbReference type="PRINTS" id="PR00313">
    <property type="entry name" value="CABNDNGRPT"/>
</dbReference>
<organism evidence="5 7">
    <name type="scientific">Jannaschia seohaensis</name>
    <dbReference type="NCBI Taxonomy" id="475081"/>
    <lineage>
        <taxon>Bacteria</taxon>
        <taxon>Pseudomonadati</taxon>
        <taxon>Pseudomonadota</taxon>
        <taxon>Alphaproteobacteria</taxon>
        <taxon>Rhodobacterales</taxon>
        <taxon>Roseobacteraceae</taxon>
        <taxon>Jannaschia</taxon>
    </lineage>
</organism>
<sequence>MTFPDADAARTVFERARDIWLHIEDPRDYVDYPDLPSVSHELGRSILAAKDALDEFLASFGEAQAELSVLAAQAEAITQAETAWRLMREIRQGGDALASDAVAAAEAAIAALGANRPSITLIEEAAQAVTIASAVLAVVARVDIELAGGTRDMLRESRSYLGETFEQGLFFRLPGALFEPESLDVATKQPEVQFRGCEPRFGDDPSTGEIELWWIVWNGTVSTPLLPYEIFPTSRPASGRNRLGEMYVVYRDGDGHEISSGEAEAWTSFEARAETHEEIARDIAAVEILDAFHFDLLEDAYSAIESYHAFSVKILTDESDPYDFDGSTVADILFDGPDASHLRGEDGNDRLFGGVGDDSLSGGADDDRLDGGPGADEMRGGPGDDLFLVDDPSDTVFESRGQGGFDFVRTSVDFSTGAQEIEHVFAESDAGLRLAGGVFDQRITGGAGDDTLSGGEGADDFLFDRWPGKMTITDFGSGDRLIFDDRSLRAGDGLDLAEPGHDLRPLSRALSQAVQEADLARWDAETGTLWLDLDAGAPGLERVVMLGEGAELRLADIWLL</sequence>
<dbReference type="OrthoDB" id="6305173at2"/>
<keyword evidence="6" id="KW-1185">Reference proteome</keyword>
<evidence type="ECO:0000256" key="3">
    <source>
        <dbReference type="SAM" id="MobiDB-lite"/>
    </source>
</evidence>
<dbReference type="PANTHER" id="PTHR38340:SF1">
    <property type="entry name" value="S-LAYER PROTEIN"/>
    <property type="match status" value="1"/>
</dbReference>
<accession>A0A2Y9C1B4</accession>
<evidence type="ECO:0000256" key="1">
    <source>
        <dbReference type="ARBA" id="ARBA00004613"/>
    </source>
</evidence>
<reference evidence="5 7" key="1">
    <citation type="submission" date="2016-10" db="EMBL/GenBank/DDBJ databases">
        <authorList>
            <person name="Cai Z."/>
        </authorList>
    </citation>
    <scope>NUCLEOTIDE SEQUENCE [LARGE SCALE GENOMIC DNA]</scope>
    <source>
        <strain evidence="5 7">DSM 25227</strain>
    </source>
</reference>
<dbReference type="Proteomes" id="UP000251571">
    <property type="component" value="Unassembled WGS sequence"/>
</dbReference>
<dbReference type="Proteomes" id="UP000245839">
    <property type="component" value="Unassembled WGS sequence"/>
</dbReference>
<evidence type="ECO:0000313" key="5">
    <source>
        <dbReference type="EMBL" id="SSA47662.1"/>
    </source>
</evidence>
<dbReference type="InterPro" id="IPR011049">
    <property type="entry name" value="Serralysin-like_metalloprot_C"/>
</dbReference>
<dbReference type="AlphaFoldDB" id="A0A2Y9C1B4"/>
<proteinExistence type="predicted"/>
<dbReference type="RefSeq" id="WP_146204861.1">
    <property type="nucleotide sequence ID" value="NZ_QGDJ01000006.1"/>
</dbReference>
<dbReference type="PANTHER" id="PTHR38340">
    <property type="entry name" value="S-LAYER PROTEIN"/>
    <property type="match status" value="1"/>
</dbReference>
<dbReference type="EMBL" id="UETC01000006">
    <property type="protein sequence ID" value="SSA47662.1"/>
    <property type="molecule type" value="Genomic_DNA"/>
</dbReference>
<dbReference type="Gene3D" id="2.150.10.10">
    <property type="entry name" value="Serralysin-like metalloprotease, C-terminal"/>
    <property type="match status" value="2"/>
</dbReference>
<evidence type="ECO:0000256" key="2">
    <source>
        <dbReference type="ARBA" id="ARBA00022525"/>
    </source>
</evidence>
<protein>
    <submittedName>
        <fullName evidence="4">Hemolysin type calcium-binding protein</fullName>
    </submittedName>
    <submittedName>
        <fullName evidence="5">Hemolysin-type calcium-binding repeat-containing protein</fullName>
    </submittedName>
</protein>
<dbReference type="SUPFAM" id="SSF51120">
    <property type="entry name" value="beta-Roll"/>
    <property type="match status" value="1"/>
</dbReference>
<comment type="subcellular location">
    <subcellularLocation>
        <location evidence="1">Secreted</location>
    </subcellularLocation>
</comment>
<feature type="region of interest" description="Disordered" evidence="3">
    <location>
        <begin position="345"/>
        <end position="384"/>
    </location>
</feature>
<name>A0A2Y9C1B4_9RHOB</name>
<evidence type="ECO:0000313" key="6">
    <source>
        <dbReference type="Proteomes" id="UP000245839"/>
    </source>
</evidence>
<dbReference type="GO" id="GO:0005576">
    <property type="term" value="C:extracellular region"/>
    <property type="evidence" value="ECO:0007669"/>
    <property type="project" value="UniProtKB-SubCell"/>
</dbReference>
<dbReference type="InterPro" id="IPR018511">
    <property type="entry name" value="Hemolysin-typ_Ca-bd_CS"/>
</dbReference>
<gene>
    <name evidence="4" type="ORF">BCF38_106138</name>
    <name evidence="5" type="ORF">SAMN05421539_106138</name>
</gene>
<reference evidence="4 6" key="2">
    <citation type="submission" date="2018-03" db="EMBL/GenBank/DDBJ databases">
        <title>Genomic Encyclopedia of Archaeal and Bacterial Type Strains, Phase II (KMG-II): from individual species to whole genera.</title>
        <authorList>
            <person name="Goeker M."/>
        </authorList>
    </citation>
    <scope>NUCLEOTIDE SEQUENCE [LARGE SCALE GENOMIC DNA]</scope>
    <source>
        <strain evidence="4 6">DSM 25227</strain>
    </source>
</reference>
<evidence type="ECO:0000313" key="7">
    <source>
        <dbReference type="Proteomes" id="UP000251571"/>
    </source>
</evidence>
<dbReference type="PROSITE" id="PS00330">
    <property type="entry name" value="HEMOLYSIN_CALCIUM"/>
    <property type="match status" value="1"/>
</dbReference>
<dbReference type="Pfam" id="PF00353">
    <property type="entry name" value="HemolysinCabind"/>
    <property type="match status" value="2"/>
</dbReference>
<dbReference type="EMBL" id="QGDJ01000006">
    <property type="protein sequence ID" value="PWJ17527.1"/>
    <property type="molecule type" value="Genomic_DNA"/>
</dbReference>
<dbReference type="InterPro" id="IPR001343">
    <property type="entry name" value="Hemolysn_Ca-bd"/>
</dbReference>
<keyword evidence="2" id="KW-0964">Secreted</keyword>
<dbReference type="GO" id="GO:0005509">
    <property type="term" value="F:calcium ion binding"/>
    <property type="evidence" value="ECO:0007669"/>
    <property type="project" value="InterPro"/>
</dbReference>